<dbReference type="AlphaFoldDB" id="A0AAW0PK04"/>
<organism evidence="2 3">
    <name type="scientific">Mugilogobius chulae</name>
    <name type="common">yellowstripe goby</name>
    <dbReference type="NCBI Taxonomy" id="88201"/>
    <lineage>
        <taxon>Eukaryota</taxon>
        <taxon>Metazoa</taxon>
        <taxon>Chordata</taxon>
        <taxon>Craniata</taxon>
        <taxon>Vertebrata</taxon>
        <taxon>Euteleostomi</taxon>
        <taxon>Actinopterygii</taxon>
        <taxon>Neopterygii</taxon>
        <taxon>Teleostei</taxon>
        <taxon>Neoteleostei</taxon>
        <taxon>Acanthomorphata</taxon>
        <taxon>Gobiaria</taxon>
        <taxon>Gobiiformes</taxon>
        <taxon>Gobioidei</taxon>
        <taxon>Gobiidae</taxon>
        <taxon>Gobionellinae</taxon>
        <taxon>Mugilogobius</taxon>
    </lineage>
</organism>
<sequence length="153" mass="17401">MKQFKDVFEPKKTELGAFRTPLGGHLETFLSDACSEDKPRKDSSLSDFWGHVVDDVARAVAQLGHKWQEGQADQPSSTPGDVRLDSHRHRSSPRWCRWTLGLYRQLCTIPTLTMSLAPLDSFFILSMRFYTPFNQTTFPQVSFPSHVANTRGL</sequence>
<dbReference type="Proteomes" id="UP001460270">
    <property type="component" value="Unassembled WGS sequence"/>
</dbReference>
<keyword evidence="3" id="KW-1185">Reference proteome</keyword>
<name>A0AAW0PK04_9GOBI</name>
<dbReference type="EMBL" id="JBBPFD010000004">
    <property type="protein sequence ID" value="KAK7929127.1"/>
    <property type="molecule type" value="Genomic_DNA"/>
</dbReference>
<evidence type="ECO:0000313" key="2">
    <source>
        <dbReference type="EMBL" id="KAK7929127.1"/>
    </source>
</evidence>
<proteinExistence type="predicted"/>
<gene>
    <name evidence="2" type="ORF">WMY93_005522</name>
</gene>
<evidence type="ECO:0000256" key="1">
    <source>
        <dbReference type="SAM" id="MobiDB-lite"/>
    </source>
</evidence>
<comment type="caution">
    <text evidence="2">The sequence shown here is derived from an EMBL/GenBank/DDBJ whole genome shotgun (WGS) entry which is preliminary data.</text>
</comment>
<evidence type="ECO:0000313" key="3">
    <source>
        <dbReference type="Proteomes" id="UP001460270"/>
    </source>
</evidence>
<reference evidence="3" key="1">
    <citation type="submission" date="2024-04" db="EMBL/GenBank/DDBJ databases">
        <title>Salinicola lusitanus LLJ914,a marine bacterium isolated from the Okinawa Trough.</title>
        <authorList>
            <person name="Li J."/>
        </authorList>
    </citation>
    <scope>NUCLEOTIDE SEQUENCE [LARGE SCALE GENOMIC DNA]</scope>
</reference>
<feature type="region of interest" description="Disordered" evidence="1">
    <location>
        <begin position="64"/>
        <end position="88"/>
    </location>
</feature>
<protein>
    <submittedName>
        <fullName evidence="2">Uncharacterized protein</fullName>
    </submittedName>
</protein>
<accession>A0AAW0PK04</accession>